<dbReference type="Proteomes" id="UP000316882">
    <property type="component" value="Unassembled WGS sequence"/>
</dbReference>
<name>A0A4Y3PM69_BREPA</name>
<evidence type="ECO:0000313" key="2">
    <source>
        <dbReference type="Proteomes" id="UP000316882"/>
    </source>
</evidence>
<dbReference type="SUPFAM" id="SSF57938">
    <property type="entry name" value="DnaJ/Hsp40 cysteine-rich domain"/>
    <property type="match status" value="1"/>
</dbReference>
<protein>
    <recommendedName>
        <fullName evidence="3">YuiA family protein</fullName>
    </recommendedName>
</protein>
<dbReference type="InterPro" id="IPR036410">
    <property type="entry name" value="HSP_DnaJ_Cys-rich_dom_sf"/>
</dbReference>
<dbReference type="Pfam" id="PF17302">
    <property type="entry name" value="DUF5351"/>
    <property type="match status" value="1"/>
</dbReference>
<reference evidence="1 2" key="1">
    <citation type="submission" date="2019-06" db="EMBL/GenBank/DDBJ databases">
        <title>Whole genome shotgun sequence of Brevibacillus parabrevis NBRC 12334.</title>
        <authorList>
            <person name="Hosoyama A."/>
            <person name="Uohara A."/>
            <person name="Ohji S."/>
            <person name="Ichikawa N."/>
        </authorList>
    </citation>
    <scope>NUCLEOTIDE SEQUENCE [LARGE SCALE GENOMIC DNA]</scope>
    <source>
        <strain evidence="1 2">NBRC 12334</strain>
    </source>
</reference>
<comment type="caution">
    <text evidence="1">The sequence shown here is derived from an EMBL/GenBank/DDBJ whole genome shotgun (WGS) entry which is preliminary data.</text>
</comment>
<evidence type="ECO:0008006" key="3">
    <source>
        <dbReference type="Google" id="ProtNLM"/>
    </source>
</evidence>
<dbReference type="Gene3D" id="6.20.20.10">
    <property type="match status" value="1"/>
</dbReference>
<organism evidence="1 2">
    <name type="scientific">Brevibacillus parabrevis</name>
    <dbReference type="NCBI Taxonomy" id="54914"/>
    <lineage>
        <taxon>Bacteria</taxon>
        <taxon>Bacillati</taxon>
        <taxon>Bacillota</taxon>
        <taxon>Bacilli</taxon>
        <taxon>Bacillales</taxon>
        <taxon>Paenibacillaceae</taxon>
        <taxon>Brevibacillus</taxon>
    </lineage>
</organism>
<proteinExistence type="predicted"/>
<evidence type="ECO:0000313" key="1">
    <source>
        <dbReference type="EMBL" id="GEB34523.1"/>
    </source>
</evidence>
<keyword evidence="2" id="KW-1185">Reference proteome</keyword>
<dbReference type="InterPro" id="IPR035272">
    <property type="entry name" value="DUF5351"/>
</dbReference>
<gene>
    <name evidence="1" type="ORF">BPA01_41030</name>
</gene>
<dbReference type="EMBL" id="BJMH01000024">
    <property type="protein sequence ID" value="GEB34523.1"/>
    <property type="molecule type" value="Genomic_DNA"/>
</dbReference>
<dbReference type="RefSeq" id="WP_167470299.1">
    <property type="nucleotide sequence ID" value="NZ_BJMH01000024.1"/>
</dbReference>
<sequence length="53" mass="5829">MEKGELIMRHNQEQCPYCNGQGYFQLLLGGTENCPNCEGVGKDAHQESASANK</sequence>
<dbReference type="GeneID" id="87611562"/>
<accession>A0A4Y3PM69</accession>
<dbReference type="AlphaFoldDB" id="A0A4Y3PM69"/>